<sequence length="45" mass="4741">MGRRIRLGGYGTERGFQGGFVDSDTGVLGTVDSPRAGATKPRAWS</sequence>
<proteinExistence type="predicted"/>
<name>A0A6J4URW8_9BACT</name>
<gene>
    <name evidence="2" type="ORF">AVDCRST_MAG59-2255</name>
</gene>
<feature type="region of interest" description="Disordered" evidence="1">
    <location>
        <begin position="21"/>
        <end position="45"/>
    </location>
</feature>
<accession>A0A6J4URW8</accession>
<evidence type="ECO:0000256" key="1">
    <source>
        <dbReference type="SAM" id="MobiDB-lite"/>
    </source>
</evidence>
<evidence type="ECO:0000313" key="2">
    <source>
        <dbReference type="EMBL" id="CAA9557305.1"/>
    </source>
</evidence>
<dbReference type="EMBL" id="CADCWF010000142">
    <property type="protein sequence ID" value="CAA9557305.1"/>
    <property type="molecule type" value="Genomic_DNA"/>
</dbReference>
<dbReference type="AlphaFoldDB" id="A0A6J4URW8"/>
<protein>
    <submittedName>
        <fullName evidence="2">Uncharacterized protein</fullName>
    </submittedName>
</protein>
<reference evidence="2" key="1">
    <citation type="submission" date="2020-02" db="EMBL/GenBank/DDBJ databases">
        <authorList>
            <person name="Meier V. D."/>
        </authorList>
    </citation>
    <scope>NUCLEOTIDE SEQUENCE</scope>
    <source>
        <strain evidence="2">AVDCRST_MAG59</strain>
    </source>
</reference>
<organism evidence="2">
    <name type="scientific">uncultured Thermomicrobiales bacterium</name>
    <dbReference type="NCBI Taxonomy" id="1645740"/>
    <lineage>
        <taxon>Bacteria</taxon>
        <taxon>Pseudomonadati</taxon>
        <taxon>Thermomicrobiota</taxon>
        <taxon>Thermomicrobia</taxon>
        <taxon>Thermomicrobiales</taxon>
        <taxon>environmental samples</taxon>
    </lineage>
</organism>